<dbReference type="UniPathway" id="UPA00391"/>
<dbReference type="Pfam" id="PF01242">
    <property type="entry name" value="PTPS"/>
    <property type="match status" value="1"/>
</dbReference>
<keyword evidence="6 9" id="KW-0862">Zinc</keyword>
<evidence type="ECO:0000256" key="6">
    <source>
        <dbReference type="ARBA" id="ARBA00022833"/>
    </source>
</evidence>
<dbReference type="Gene3D" id="3.30.479.10">
    <property type="entry name" value="6-pyruvoyl tetrahydropterin synthase/QueD"/>
    <property type="match status" value="1"/>
</dbReference>
<dbReference type="RefSeq" id="WP_117316354.1">
    <property type="nucleotide sequence ID" value="NZ_QQSW01000006.1"/>
</dbReference>
<comment type="caution">
    <text evidence="12">The sequence shown here is derived from an EMBL/GenBank/DDBJ whole genome shotgun (WGS) entry which is preliminary data.</text>
</comment>
<organism evidence="12 13">
    <name type="scientific">Chromatocurvus halotolerans</name>
    <dbReference type="NCBI Taxonomy" id="1132028"/>
    <lineage>
        <taxon>Bacteria</taxon>
        <taxon>Pseudomonadati</taxon>
        <taxon>Pseudomonadota</taxon>
        <taxon>Gammaproteobacteria</taxon>
        <taxon>Cellvibrionales</taxon>
        <taxon>Halieaceae</taxon>
        <taxon>Chromatocurvus</taxon>
    </lineage>
</organism>
<dbReference type="InterPro" id="IPR038418">
    <property type="entry name" value="6-PTP_synth/QueD_sf"/>
</dbReference>
<dbReference type="EC" id="4.-.-.-" evidence="9"/>
<evidence type="ECO:0000313" key="13">
    <source>
        <dbReference type="Proteomes" id="UP000294980"/>
    </source>
</evidence>
<reference evidence="12 13" key="1">
    <citation type="submission" date="2019-03" db="EMBL/GenBank/DDBJ databases">
        <title>Genomic Encyclopedia of Type Strains, Phase IV (KMG-IV): sequencing the most valuable type-strain genomes for metagenomic binning, comparative biology and taxonomic classification.</title>
        <authorList>
            <person name="Goeker M."/>
        </authorList>
    </citation>
    <scope>NUCLEOTIDE SEQUENCE [LARGE SCALE GENOMIC DNA]</scope>
    <source>
        <strain evidence="12 13">DSM 23344</strain>
    </source>
</reference>
<evidence type="ECO:0000256" key="4">
    <source>
        <dbReference type="ARBA" id="ARBA00022723"/>
    </source>
</evidence>
<dbReference type="AlphaFoldDB" id="A0A4R2L3D7"/>
<comment type="catalytic activity">
    <reaction evidence="8 9">
        <text>7,8-dihydroneopterin 3'-triphosphate + H2O = 6-carboxy-5,6,7,8-tetrahydropterin + triphosphate + acetaldehyde + 2 H(+)</text>
        <dbReference type="Rhea" id="RHEA:27966"/>
        <dbReference type="ChEBI" id="CHEBI:15343"/>
        <dbReference type="ChEBI" id="CHEBI:15377"/>
        <dbReference type="ChEBI" id="CHEBI:15378"/>
        <dbReference type="ChEBI" id="CHEBI:18036"/>
        <dbReference type="ChEBI" id="CHEBI:58462"/>
        <dbReference type="ChEBI" id="CHEBI:61032"/>
        <dbReference type="EC" id="4.1.2.50"/>
    </reaction>
</comment>
<feature type="binding site" evidence="11">
    <location>
        <position position="30"/>
    </location>
    <ligand>
        <name>Zn(2+)</name>
        <dbReference type="ChEBI" id="CHEBI:29105"/>
    </ligand>
</feature>
<dbReference type="Proteomes" id="UP000294980">
    <property type="component" value="Unassembled WGS sequence"/>
</dbReference>
<comment type="similarity">
    <text evidence="2 9">Belongs to the PTPS family. QueD subfamily.</text>
</comment>
<comment type="pathway">
    <text evidence="1 9">Purine metabolism; 7-cyano-7-deazaguanine biosynthesis.</text>
</comment>
<gene>
    <name evidence="12" type="ORF">EV688_101131</name>
</gene>
<dbReference type="OrthoDB" id="9804698at2"/>
<dbReference type="NCBIfam" id="TIGR03367">
    <property type="entry name" value="queuosine_QueD"/>
    <property type="match status" value="1"/>
</dbReference>
<evidence type="ECO:0000256" key="3">
    <source>
        <dbReference type="ARBA" id="ARBA00018141"/>
    </source>
</evidence>
<evidence type="ECO:0000256" key="11">
    <source>
        <dbReference type="PIRSR" id="PIRSR006113-2"/>
    </source>
</evidence>
<feature type="active site" description="Charge relay system" evidence="10">
    <location>
        <position position="107"/>
    </location>
</feature>
<feature type="binding site" evidence="11">
    <location>
        <position position="13"/>
    </location>
    <ligand>
        <name>Zn(2+)</name>
        <dbReference type="ChEBI" id="CHEBI:29105"/>
    </ligand>
</feature>
<evidence type="ECO:0000256" key="9">
    <source>
        <dbReference type="PIRNR" id="PIRNR006113"/>
    </source>
</evidence>
<dbReference type="FunFam" id="3.30.479.10:FF:000001">
    <property type="entry name" value="6-carboxy-5,6,7,8-tetrahydropterin synthase"/>
    <property type="match status" value="1"/>
</dbReference>
<evidence type="ECO:0000256" key="5">
    <source>
        <dbReference type="ARBA" id="ARBA00022785"/>
    </source>
</evidence>
<dbReference type="PANTHER" id="PTHR12589">
    <property type="entry name" value="PYRUVOYL TETRAHYDROBIOPTERIN SYNTHASE"/>
    <property type="match status" value="1"/>
</dbReference>
<feature type="binding site" evidence="11">
    <location>
        <position position="28"/>
    </location>
    <ligand>
        <name>Zn(2+)</name>
        <dbReference type="ChEBI" id="CHEBI:29105"/>
    </ligand>
</feature>
<dbReference type="PIRSF" id="PIRSF006113">
    <property type="entry name" value="PTP_synth"/>
    <property type="match status" value="1"/>
</dbReference>
<evidence type="ECO:0000256" key="10">
    <source>
        <dbReference type="PIRSR" id="PIRSR006113-1"/>
    </source>
</evidence>
<dbReference type="GO" id="GO:0070497">
    <property type="term" value="F:6-carboxytetrahydropterin synthase activity"/>
    <property type="evidence" value="ECO:0007669"/>
    <property type="project" value="UniProtKB-EC"/>
</dbReference>
<dbReference type="SUPFAM" id="SSF55620">
    <property type="entry name" value="Tetrahydrobiopterin biosynthesis enzymes-like"/>
    <property type="match status" value="1"/>
</dbReference>
<dbReference type="EMBL" id="SLWX01000001">
    <property type="protein sequence ID" value="TCO78316.1"/>
    <property type="molecule type" value="Genomic_DNA"/>
</dbReference>
<dbReference type="GO" id="GO:0046872">
    <property type="term" value="F:metal ion binding"/>
    <property type="evidence" value="ECO:0007669"/>
    <property type="project" value="UniProtKB-KW"/>
</dbReference>
<accession>A0A4R2L3D7</accession>
<evidence type="ECO:0000256" key="7">
    <source>
        <dbReference type="ARBA" id="ARBA00023239"/>
    </source>
</evidence>
<feature type="active site" description="Proton acceptor" evidence="10">
    <location>
        <position position="24"/>
    </location>
</feature>
<dbReference type="InterPro" id="IPR007115">
    <property type="entry name" value="6-PTP_synth/QueD"/>
</dbReference>
<dbReference type="GO" id="GO:0008616">
    <property type="term" value="P:tRNA queuosine(34) biosynthetic process"/>
    <property type="evidence" value="ECO:0007669"/>
    <property type="project" value="UniProtKB-KW"/>
</dbReference>
<proteinExistence type="inferred from homology"/>
<comment type="cofactor">
    <cofactor evidence="9 11">
        <name>Zn(2+)</name>
        <dbReference type="ChEBI" id="CHEBI:29105"/>
    </cofactor>
    <text evidence="9 11">Binds 1 zinc ion per subunit.</text>
</comment>
<evidence type="ECO:0000256" key="2">
    <source>
        <dbReference type="ARBA" id="ARBA00008900"/>
    </source>
</evidence>
<name>A0A4R2L3D7_9GAMM</name>
<evidence type="ECO:0000313" key="12">
    <source>
        <dbReference type="EMBL" id="TCO78316.1"/>
    </source>
</evidence>
<evidence type="ECO:0000256" key="1">
    <source>
        <dbReference type="ARBA" id="ARBA00005061"/>
    </source>
</evidence>
<keyword evidence="13" id="KW-1185">Reference proteome</keyword>
<feature type="active site" description="Charge relay system" evidence="10">
    <location>
        <position position="68"/>
    </location>
</feature>
<keyword evidence="4 9" id="KW-0479">Metal-binding</keyword>
<dbReference type="PANTHER" id="PTHR12589:SF7">
    <property type="entry name" value="6-PYRUVOYL TETRAHYDROBIOPTERIN SYNTHASE"/>
    <property type="match status" value="1"/>
</dbReference>
<sequence length="118" mass="13545">MDIYKDFHFEAAHRLPNVPEGHKCARLHGHSFHVRITVSGEAPEPAGWVMDFADLKAGFRPLLEQLDHYYLNDIPGLENPTSENLCRWIWQRLQPALPALSCVEIRETCTSGCRYRGE</sequence>
<evidence type="ECO:0000256" key="8">
    <source>
        <dbReference type="ARBA" id="ARBA00048807"/>
    </source>
</evidence>
<protein>
    <recommendedName>
        <fullName evidence="3 9">6-carboxy-5,6,7,8-tetrahydropterin synthase</fullName>
        <ecNumber evidence="9">4.-.-.-</ecNumber>
    </recommendedName>
</protein>
<keyword evidence="5 9" id="KW-0671">Queuosine biosynthesis</keyword>
<keyword evidence="7 9" id="KW-0456">Lyase</keyword>